<dbReference type="Pfam" id="PF18951">
    <property type="entry name" value="DUF5695"/>
    <property type="match status" value="1"/>
</dbReference>
<protein>
    <submittedName>
        <fullName evidence="1">Uncharacterized protein</fullName>
    </submittedName>
</protein>
<accession>A0A4Q0MGC9</accession>
<sequence>MQRKGFVYFCLNLLWVLIFVMPGLRSFAQSPWERIKQMPSTLGLENGLIEANIPQFHLKLVKASQTVASLQPAAEKEPDFTPGERLGQRSGDGLYHLGDLNLRLRVEGENDWKSFSTAEKRAPVRTLSAGAGILAASDLSPTLGADIPLSVKRYWEIQQGRLVLRFELRNNSNKPVEIGGLGIPMIFNNILEGKSLEEAHASNVFFDPYIGLNAGYLQVVRLSGKGKVLLVLPYKNTAFEAYNPLLKDPTPRGIAFEGFHEWMVHSKAFAENEWKGVSQWNTPTSRVLKPRETADYGVQFALADSVKSIENELLSLDRPVAAGIPGYVVPEDIEAKLFVNYRSKIKSVTIAPEGALSLKELPLAGKGWKSFVVRGKTRGRARLTLTYSDGLKQSIHYKIIKPEEQVVADFGRFSTWEQWFEDPGDPFHRSPSVISYDYEKKAQVREDSRAWIAGLSDEGGAGGWLGAIMKELLAPDKNEVDKLESFANRTLWGGIQYNDGENKYGVRKSLFYYEPDKMPAGTYSKDINYKTWSAWNQKEAESVGRSYNYPHVAAAWWVLYRLARNYKGLVTKQSWNWYLEHALQTSLGMVRLAPHYAQYGQMEGTIFLLILADLKAEGFIDKAAELEAAMKKRADLWKSLEYPFGSEMPWDSTGQEEVYMWSDYFGYTQKAEVTLNAILAYMPTVPHWGYNGSARRYWDFLYGGKLQRVERQLHHYGSGLNAIPVLAAFRKKPDDLYLLRVGQGGLLGAISNITEDGFGPAAFHSYPSTLSIDGLSGDYGSNFFGYAVNSGTYITYDQEFGWLSFGGNLKKERTWVHVMPKTASRSRVFIAPLGVWLTLDAGRFQSVSFEPETGKLKVELEAAGNNTPFAYLRINSGKKKYQPARALPTERDAYKVMLGESAVTIDCILR</sequence>
<proteinExistence type="predicted"/>
<reference evidence="1 2" key="1">
    <citation type="submission" date="2018-12" db="EMBL/GenBank/DDBJ databases">
        <title>The Draft Genome Sequence of the Soil Bacterium Pedobacter tournemirensis R1.</title>
        <authorList>
            <person name="He J."/>
        </authorList>
    </citation>
    <scope>NUCLEOTIDE SEQUENCE [LARGE SCALE GENOMIC DNA]</scope>
    <source>
        <strain evidence="1 2">R1</strain>
    </source>
</reference>
<dbReference type="Proteomes" id="UP000290848">
    <property type="component" value="Unassembled WGS sequence"/>
</dbReference>
<dbReference type="InterPro" id="IPR043750">
    <property type="entry name" value="DUF5695"/>
</dbReference>
<comment type="caution">
    <text evidence="1">The sequence shown here is derived from an EMBL/GenBank/DDBJ whole genome shotgun (WGS) entry which is preliminary data.</text>
</comment>
<dbReference type="EMBL" id="RXOC01000001">
    <property type="protein sequence ID" value="RXF72424.1"/>
    <property type="molecule type" value="Genomic_DNA"/>
</dbReference>
<dbReference type="AlphaFoldDB" id="A0A4Q0MGC9"/>
<name>A0A4Q0MGC9_9SPHI</name>
<dbReference type="RefSeq" id="WP_128767609.1">
    <property type="nucleotide sequence ID" value="NZ_RXOC01000001.1"/>
</dbReference>
<gene>
    <name evidence="1" type="ORF">EKH83_01475</name>
</gene>
<organism evidence="1 2">
    <name type="scientific">Arcticibacter tournemirensis</name>
    <dbReference type="NCBI Taxonomy" id="699437"/>
    <lineage>
        <taxon>Bacteria</taxon>
        <taxon>Pseudomonadati</taxon>
        <taxon>Bacteroidota</taxon>
        <taxon>Sphingobacteriia</taxon>
        <taxon>Sphingobacteriales</taxon>
        <taxon>Sphingobacteriaceae</taxon>
        <taxon>Arcticibacter</taxon>
    </lineage>
</organism>
<evidence type="ECO:0000313" key="1">
    <source>
        <dbReference type="EMBL" id="RXF72424.1"/>
    </source>
</evidence>
<evidence type="ECO:0000313" key="2">
    <source>
        <dbReference type="Proteomes" id="UP000290848"/>
    </source>
</evidence>